<evidence type="ECO:0000313" key="1">
    <source>
        <dbReference type="EMBL" id="KAF3500982.1"/>
    </source>
</evidence>
<gene>
    <name evidence="1" type="ORF">F2Q69_00040382</name>
</gene>
<proteinExistence type="predicted"/>
<dbReference type="EMBL" id="QGKX02001621">
    <property type="protein sequence ID" value="KAF3500982.1"/>
    <property type="molecule type" value="Genomic_DNA"/>
</dbReference>
<dbReference type="AlphaFoldDB" id="A0A8S9NAM0"/>
<accession>A0A8S9NAM0</accession>
<name>A0A8S9NAM0_BRACR</name>
<sequence length="250" mass="27668">MEPPPSLISHLEIRAKPCRVPERSKNPSRQGFSFLFSLLHSRLRLSLSLSPCYLPFAEGWSQALEIPDEPIQFYVQISPCLLSRYGHCTNLFCCRSGSWKAVSFRSASSLFSILISKAKVRTVVISSSFFHYHFIGVTPFLVGSCGNRVSWHDSSPEWACGVPVAFVMLCGECRVIDFGAPGASLTGILSKCSPLLLPFPFQVQLMLVGFGQRRHGILKTHCFGLVAGDKCYDIADHFSYAGSGCHKKIE</sequence>
<comment type="caution">
    <text evidence="1">The sequence shown here is derived from an EMBL/GenBank/DDBJ whole genome shotgun (WGS) entry which is preliminary data.</text>
</comment>
<dbReference type="Proteomes" id="UP000712600">
    <property type="component" value="Unassembled WGS sequence"/>
</dbReference>
<organism evidence="1 2">
    <name type="scientific">Brassica cretica</name>
    <name type="common">Mustard</name>
    <dbReference type="NCBI Taxonomy" id="69181"/>
    <lineage>
        <taxon>Eukaryota</taxon>
        <taxon>Viridiplantae</taxon>
        <taxon>Streptophyta</taxon>
        <taxon>Embryophyta</taxon>
        <taxon>Tracheophyta</taxon>
        <taxon>Spermatophyta</taxon>
        <taxon>Magnoliopsida</taxon>
        <taxon>eudicotyledons</taxon>
        <taxon>Gunneridae</taxon>
        <taxon>Pentapetalae</taxon>
        <taxon>rosids</taxon>
        <taxon>malvids</taxon>
        <taxon>Brassicales</taxon>
        <taxon>Brassicaceae</taxon>
        <taxon>Brassiceae</taxon>
        <taxon>Brassica</taxon>
    </lineage>
</organism>
<protein>
    <submittedName>
        <fullName evidence="1">Uncharacterized protein</fullName>
    </submittedName>
</protein>
<reference evidence="1" key="1">
    <citation type="submission" date="2019-12" db="EMBL/GenBank/DDBJ databases">
        <title>Genome sequencing and annotation of Brassica cretica.</title>
        <authorList>
            <person name="Studholme D.J."/>
            <person name="Sarris P."/>
        </authorList>
    </citation>
    <scope>NUCLEOTIDE SEQUENCE</scope>
    <source>
        <strain evidence="1">PFS-109/04</strain>
        <tissue evidence="1">Leaf</tissue>
    </source>
</reference>
<evidence type="ECO:0000313" key="2">
    <source>
        <dbReference type="Proteomes" id="UP000712600"/>
    </source>
</evidence>